<accession>A0A9K3NYQ5</accession>
<gene>
    <name evidence="2" type="ORF">HanXRQr2_Chr02g0052901</name>
</gene>
<comment type="caution">
    <text evidence="2">The sequence shown here is derived from an EMBL/GenBank/DDBJ whole genome shotgun (WGS) entry which is preliminary data.</text>
</comment>
<organism evidence="2 3">
    <name type="scientific">Helianthus annuus</name>
    <name type="common">Common sunflower</name>
    <dbReference type="NCBI Taxonomy" id="4232"/>
    <lineage>
        <taxon>Eukaryota</taxon>
        <taxon>Viridiplantae</taxon>
        <taxon>Streptophyta</taxon>
        <taxon>Embryophyta</taxon>
        <taxon>Tracheophyta</taxon>
        <taxon>Spermatophyta</taxon>
        <taxon>Magnoliopsida</taxon>
        <taxon>eudicotyledons</taxon>
        <taxon>Gunneridae</taxon>
        <taxon>Pentapetalae</taxon>
        <taxon>asterids</taxon>
        <taxon>campanulids</taxon>
        <taxon>Asterales</taxon>
        <taxon>Asteraceae</taxon>
        <taxon>Asteroideae</taxon>
        <taxon>Heliantheae alliance</taxon>
        <taxon>Heliantheae</taxon>
        <taxon>Helianthus</taxon>
    </lineage>
</organism>
<keyword evidence="3" id="KW-1185">Reference proteome</keyword>
<dbReference type="AlphaFoldDB" id="A0A9K3NYQ5"/>
<protein>
    <submittedName>
        <fullName evidence="2">Uncharacterized protein</fullName>
    </submittedName>
</protein>
<evidence type="ECO:0000256" key="1">
    <source>
        <dbReference type="SAM" id="MobiDB-lite"/>
    </source>
</evidence>
<evidence type="ECO:0000313" key="2">
    <source>
        <dbReference type="EMBL" id="KAF5817429.1"/>
    </source>
</evidence>
<name>A0A9K3NYQ5_HELAN</name>
<dbReference type="Proteomes" id="UP000215914">
    <property type="component" value="Unassembled WGS sequence"/>
</dbReference>
<feature type="region of interest" description="Disordered" evidence="1">
    <location>
        <begin position="213"/>
        <end position="247"/>
    </location>
</feature>
<evidence type="ECO:0000313" key="3">
    <source>
        <dbReference type="Proteomes" id="UP000215914"/>
    </source>
</evidence>
<reference evidence="2" key="2">
    <citation type="submission" date="2020-06" db="EMBL/GenBank/DDBJ databases">
        <title>Helianthus annuus Genome sequencing and assembly Release 2.</title>
        <authorList>
            <person name="Gouzy J."/>
            <person name="Langlade N."/>
            <person name="Munos S."/>
        </authorList>
    </citation>
    <scope>NUCLEOTIDE SEQUENCE</scope>
    <source>
        <tissue evidence="2">Leaves</tissue>
    </source>
</reference>
<sequence length="247" mass="28490">MSSKREVLEQEFQGFRYSYGESIEALTGRFAELLSEMEKAEIEVSNRTSNTKLLDVLKRIPDQANCSWFRNVNQIIVTTDCYCYKMKPNELISLIKSYNNADKQSTQDEVIVEDWVKEDDIVCHKADDVCSKTSNLSADAPPYRHMKQGSKVEQFTNKSSNKLYNSYSASVGSNGSGYAPYVKKQTCYNYGIHGHIARNYTHRPYMPYYTQHQRVTPRDRSYSKPMKVDKPKAMMNKHPWVKPSDGD</sequence>
<proteinExistence type="predicted"/>
<dbReference type="Gramene" id="mRNA:HanXRQr2_Chr02g0052901">
    <property type="protein sequence ID" value="mRNA:HanXRQr2_Chr02g0052901"/>
    <property type="gene ID" value="HanXRQr2_Chr02g0052901"/>
</dbReference>
<dbReference type="EMBL" id="MNCJ02000317">
    <property type="protein sequence ID" value="KAF5817429.1"/>
    <property type="molecule type" value="Genomic_DNA"/>
</dbReference>
<feature type="compositionally biased region" description="Basic and acidic residues" evidence="1">
    <location>
        <begin position="216"/>
        <end position="232"/>
    </location>
</feature>
<reference evidence="2" key="1">
    <citation type="journal article" date="2017" name="Nature">
        <title>The sunflower genome provides insights into oil metabolism, flowering and Asterid evolution.</title>
        <authorList>
            <person name="Badouin H."/>
            <person name="Gouzy J."/>
            <person name="Grassa C.J."/>
            <person name="Murat F."/>
            <person name="Staton S.E."/>
            <person name="Cottret L."/>
            <person name="Lelandais-Briere C."/>
            <person name="Owens G.L."/>
            <person name="Carrere S."/>
            <person name="Mayjonade B."/>
            <person name="Legrand L."/>
            <person name="Gill N."/>
            <person name="Kane N.C."/>
            <person name="Bowers J.E."/>
            <person name="Hubner S."/>
            <person name="Bellec A."/>
            <person name="Berard A."/>
            <person name="Berges H."/>
            <person name="Blanchet N."/>
            <person name="Boniface M.C."/>
            <person name="Brunel D."/>
            <person name="Catrice O."/>
            <person name="Chaidir N."/>
            <person name="Claudel C."/>
            <person name="Donnadieu C."/>
            <person name="Faraut T."/>
            <person name="Fievet G."/>
            <person name="Helmstetter N."/>
            <person name="King M."/>
            <person name="Knapp S.J."/>
            <person name="Lai Z."/>
            <person name="Le Paslier M.C."/>
            <person name="Lippi Y."/>
            <person name="Lorenzon L."/>
            <person name="Mandel J.R."/>
            <person name="Marage G."/>
            <person name="Marchand G."/>
            <person name="Marquand E."/>
            <person name="Bret-Mestries E."/>
            <person name="Morien E."/>
            <person name="Nambeesan S."/>
            <person name="Nguyen T."/>
            <person name="Pegot-Espagnet P."/>
            <person name="Pouilly N."/>
            <person name="Raftis F."/>
            <person name="Sallet E."/>
            <person name="Schiex T."/>
            <person name="Thomas J."/>
            <person name="Vandecasteele C."/>
            <person name="Vares D."/>
            <person name="Vear F."/>
            <person name="Vautrin S."/>
            <person name="Crespi M."/>
            <person name="Mangin B."/>
            <person name="Burke J.M."/>
            <person name="Salse J."/>
            <person name="Munos S."/>
            <person name="Vincourt P."/>
            <person name="Rieseberg L.H."/>
            <person name="Langlade N.B."/>
        </authorList>
    </citation>
    <scope>NUCLEOTIDE SEQUENCE</scope>
    <source>
        <tissue evidence="2">Leaves</tissue>
    </source>
</reference>